<keyword evidence="1" id="KW-0812">Transmembrane</keyword>
<dbReference type="AlphaFoldDB" id="A0A2N9IFK2"/>
<proteinExistence type="predicted"/>
<evidence type="ECO:0000313" key="2">
    <source>
        <dbReference type="EMBL" id="SPD22954.1"/>
    </source>
</evidence>
<keyword evidence="1" id="KW-1133">Transmembrane helix</keyword>
<feature type="transmembrane region" description="Helical" evidence="1">
    <location>
        <begin position="6"/>
        <end position="26"/>
    </location>
</feature>
<organism evidence="2">
    <name type="scientific">Fagus sylvatica</name>
    <name type="common">Beechnut</name>
    <dbReference type="NCBI Taxonomy" id="28930"/>
    <lineage>
        <taxon>Eukaryota</taxon>
        <taxon>Viridiplantae</taxon>
        <taxon>Streptophyta</taxon>
        <taxon>Embryophyta</taxon>
        <taxon>Tracheophyta</taxon>
        <taxon>Spermatophyta</taxon>
        <taxon>Magnoliopsida</taxon>
        <taxon>eudicotyledons</taxon>
        <taxon>Gunneridae</taxon>
        <taxon>Pentapetalae</taxon>
        <taxon>rosids</taxon>
        <taxon>fabids</taxon>
        <taxon>Fagales</taxon>
        <taxon>Fagaceae</taxon>
        <taxon>Fagus</taxon>
    </lineage>
</organism>
<sequence length="68" mass="7525">MVSAPIWAWVCSAWLGLTVSVSIWYFDGSGRGGCCLGSVAVVLSHRRLDVGLFDVALLDVWWNGLRWI</sequence>
<keyword evidence="1" id="KW-0472">Membrane</keyword>
<dbReference type="EMBL" id="OIVN01005556">
    <property type="protein sequence ID" value="SPD22954.1"/>
    <property type="molecule type" value="Genomic_DNA"/>
</dbReference>
<name>A0A2N9IFK2_FAGSY</name>
<gene>
    <name evidence="2" type="ORF">FSB_LOCUS50836</name>
</gene>
<protein>
    <submittedName>
        <fullName evidence="2">Uncharacterized protein</fullName>
    </submittedName>
</protein>
<reference evidence="2" key="1">
    <citation type="submission" date="2018-02" db="EMBL/GenBank/DDBJ databases">
        <authorList>
            <person name="Cohen D.B."/>
            <person name="Kent A.D."/>
        </authorList>
    </citation>
    <scope>NUCLEOTIDE SEQUENCE</scope>
</reference>
<accession>A0A2N9IFK2</accession>
<evidence type="ECO:0000256" key="1">
    <source>
        <dbReference type="SAM" id="Phobius"/>
    </source>
</evidence>